<dbReference type="GO" id="GO:0070677">
    <property type="term" value="F:rRNA (cytosine-2'-O-)-methyltransferase activity"/>
    <property type="evidence" value="ECO:0007669"/>
    <property type="project" value="UniProtKB-UniRule"/>
</dbReference>
<dbReference type="FunFam" id="3.30.950.10:FF:000002">
    <property type="entry name" value="Ribosomal RNA small subunit methyltransferase I"/>
    <property type="match status" value="1"/>
</dbReference>
<evidence type="ECO:0000256" key="6">
    <source>
        <dbReference type="HAMAP-Rule" id="MF_01877"/>
    </source>
</evidence>
<dbReference type="HAMAP" id="MF_01877">
    <property type="entry name" value="16SrRNA_methyltr_I"/>
    <property type="match status" value="1"/>
</dbReference>
<dbReference type="InterPro" id="IPR014776">
    <property type="entry name" value="4pyrrole_Mease_sub2"/>
</dbReference>
<dbReference type="SUPFAM" id="SSF53790">
    <property type="entry name" value="Tetrapyrrole methylase"/>
    <property type="match status" value="1"/>
</dbReference>
<dbReference type="InterPro" id="IPR008189">
    <property type="entry name" value="rRNA_ssu_MeTfrase_I"/>
</dbReference>
<comment type="function">
    <text evidence="6">Catalyzes the 2'-O-methylation of the ribose of cytidine 1402 (C1402) in 16S rRNA.</text>
</comment>
<evidence type="ECO:0000256" key="5">
    <source>
        <dbReference type="ARBA" id="ARBA00022691"/>
    </source>
</evidence>
<dbReference type="InterPro" id="IPR000878">
    <property type="entry name" value="4pyrrol_Mease"/>
</dbReference>
<feature type="domain" description="Tetrapyrrole methylase" evidence="7">
    <location>
        <begin position="13"/>
        <end position="212"/>
    </location>
</feature>
<dbReference type="Gene3D" id="3.30.950.10">
    <property type="entry name" value="Methyltransferase, Cobalt-precorrin-4 Transmethylase, Domain 2"/>
    <property type="match status" value="1"/>
</dbReference>
<keyword evidence="1 6" id="KW-0963">Cytoplasm</keyword>
<evidence type="ECO:0000313" key="9">
    <source>
        <dbReference type="Proteomes" id="UP000824175"/>
    </source>
</evidence>
<dbReference type="Gene3D" id="3.40.1010.10">
    <property type="entry name" value="Cobalt-precorrin-4 Transmethylase, Domain 1"/>
    <property type="match status" value="1"/>
</dbReference>
<dbReference type="PIRSF" id="PIRSF005917">
    <property type="entry name" value="MTase_YraL"/>
    <property type="match status" value="1"/>
</dbReference>
<protein>
    <recommendedName>
        <fullName evidence="6">Ribosomal RNA small subunit methyltransferase I</fullName>
        <ecNumber evidence="6">2.1.1.198</ecNumber>
    </recommendedName>
    <alternativeName>
        <fullName evidence="6">16S rRNA 2'-O-ribose C1402 methyltransferase</fullName>
    </alternativeName>
    <alternativeName>
        <fullName evidence="6">rRNA (cytidine-2'-O-)-methyltransferase RsmI</fullName>
    </alternativeName>
</protein>
<evidence type="ECO:0000259" key="7">
    <source>
        <dbReference type="Pfam" id="PF00590"/>
    </source>
</evidence>
<comment type="subcellular location">
    <subcellularLocation>
        <location evidence="6">Cytoplasm</location>
    </subcellularLocation>
</comment>
<keyword evidence="2 6" id="KW-0698">rRNA processing</keyword>
<dbReference type="FunFam" id="3.40.1010.10:FF:000007">
    <property type="entry name" value="Ribosomal RNA small subunit methyltransferase I"/>
    <property type="match status" value="1"/>
</dbReference>
<reference evidence="8" key="1">
    <citation type="submission" date="2020-10" db="EMBL/GenBank/DDBJ databases">
        <authorList>
            <person name="Gilroy R."/>
        </authorList>
    </citation>
    <scope>NUCLEOTIDE SEQUENCE</scope>
    <source>
        <strain evidence="8">CHK195-11698</strain>
    </source>
</reference>
<comment type="catalytic activity">
    <reaction evidence="6">
        <text>cytidine(1402) in 16S rRNA + S-adenosyl-L-methionine = 2'-O-methylcytidine(1402) in 16S rRNA + S-adenosyl-L-homocysteine + H(+)</text>
        <dbReference type="Rhea" id="RHEA:42924"/>
        <dbReference type="Rhea" id="RHEA-COMP:10285"/>
        <dbReference type="Rhea" id="RHEA-COMP:10286"/>
        <dbReference type="ChEBI" id="CHEBI:15378"/>
        <dbReference type="ChEBI" id="CHEBI:57856"/>
        <dbReference type="ChEBI" id="CHEBI:59789"/>
        <dbReference type="ChEBI" id="CHEBI:74495"/>
        <dbReference type="ChEBI" id="CHEBI:82748"/>
        <dbReference type="EC" id="2.1.1.198"/>
    </reaction>
</comment>
<dbReference type="AlphaFoldDB" id="A0A9D1HLK9"/>
<name>A0A9D1HLK9_9FIRM</name>
<dbReference type="GO" id="GO:0005737">
    <property type="term" value="C:cytoplasm"/>
    <property type="evidence" value="ECO:0007669"/>
    <property type="project" value="UniProtKB-SubCell"/>
</dbReference>
<gene>
    <name evidence="6 8" type="primary">rsmI</name>
    <name evidence="8" type="ORF">IAD15_02475</name>
</gene>
<keyword evidence="5 6" id="KW-0949">S-adenosyl-L-methionine</keyword>
<dbReference type="InterPro" id="IPR018063">
    <property type="entry name" value="SAM_MeTrfase_RsmI_CS"/>
</dbReference>
<accession>A0A9D1HLK9</accession>
<evidence type="ECO:0000256" key="2">
    <source>
        <dbReference type="ARBA" id="ARBA00022552"/>
    </source>
</evidence>
<organism evidence="8 9">
    <name type="scientific">Candidatus Fimiplasma intestinipullorum</name>
    <dbReference type="NCBI Taxonomy" id="2840825"/>
    <lineage>
        <taxon>Bacteria</taxon>
        <taxon>Bacillati</taxon>
        <taxon>Bacillota</taxon>
        <taxon>Clostridia</taxon>
        <taxon>Eubacteriales</taxon>
        <taxon>Candidatus Fimiplasma</taxon>
    </lineage>
</organism>
<reference evidence="8" key="2">
    <citation type="journal article" date="2021" name="PeerJ">
        <title>Extensive microbial diversity within the chicken gut microbiome revealed by metagenomics and culture.</title>
        <authorList>
            <person name="Gilroy R."/>
            <person name="Ravi A."/>
            <person name="Getino M."/>
            <person name="Pursley I."/>
            <person name="Horton D.L."/>
            <person name="Alikhan N.F."/>
            <person name="Baker D."/>
            <person name="Gharbi K."/>
            <person name="Hall N."/>
            <person name="Watson M."/>
            <person name="Adriaenssens E.M."/>
            <person name="Foster-Nyarko E."/>
            <person name="Jarju S."/>
            <person name="Secka A."/>
            <person name="Antonio M."/>
            <person name="Oren A."/>
            <person name="Chaudhuri R.R."/>
            <person name="La Ragione R."/>
            <person name="Hildebrand F."/>
            <person name="Pallen M.J."/>
        </authorList>
    </citation>
    <scope>NUCLEOTIDE SEQUENCE</scope>
    <source>
        <strain evidence="8">CHK195-11698</strain>
    </source>
</reference>
<evidence type="ECO:0000256" key="4">
    <source>
        <dbReference type="ARBA" id="ARBA00022679"/>
    </source>
</evidence>
<evidence type="ECO:0000256" key="3">
    <source>
        <dbReference type="ARBA" id="ARBA00022603"/>
    </source>
</evidence>
<dbReference type="InterPro" id="IPR014777">
    <property type="entry name" value="4pyrrole_Mease_sub1"/>
</dbReference>
<keyword evidence="3 6" id="KW-0489">Methyltransferase</keyword>
<proteinExistence type="inferred from homology"/>
<dbReference type="Pfam" id="PF00590">
    <property type="entry name" value="TP_methylase"/>
    <property type="match status" value="1"/>
</dbReference>
<dbReference type="PROSITE" id="PS01296">
    <property type="entry name" value="RSMI"/>
    <property type="match status" value="1"/>
</dbReference>
<sequence length="293" mass="33803">MYRQKSFDSESPTLYLVATPIGNLKEMTPRAVEIMQQVEYIAAEDTRNTIKLLNHFEIKAKLVSHHEHNLRQSIPHLIHLMEEGNDLVLVSDAGYPAISDPGYELVQEAICHQLNVVPISGANACLDALVVSGIAPQPFTFFGFLDHQDRLKRRQLEKYRYHQETMVFYESPYRIEKTLKMMLEIWGDREMALCRELTKRHEEIIRGRVSEILTIAGELKGEMVIVISGSQEEAKTEEEEYTLSVAEQVEAYIQSGMSSRDAIKQVSQERHLNKNEVYQTYLNERKEKEKCLS</sequence>
<dbReference type="CDD" id="cd11648">
    <property type="entry name" value="RsmI"/>
    <property type="match status" value="1"/>
</dbReference>
<dbReference type="EC" id="2.1.1.198" evidence="6"/>
<dbReference type="InterPro" id="IPR035996">
    <property type="entry name" value="4pyrrol_Methylase_sf"/>
</dbReference>
<dbReference type="PANTHER" id="PTHR46111">
    <property type="entry name" value="RIBOSOMAL RNA SMALL SUBUNIT METHYLTRANSFERASE I"/>
    <property type="match status" value="1"/>
</dbReference>
<dbReference type="Proteomes" id="UP000824175">
    <property type="component" value="Unassembled WGS sequence"/>
</dbReference>
<dbReference type="PANTHER" id="PTHR46111:SF1">
    <property type="entry name" value="RIBOSOMAL RNA SMALL SUBUNIT METHYLTRANSFERASE I"/>
    <property type="match status" value="1"/>
</dbReference>
<dbReference type="EMBL" id="DVMJ01000016">
    <property type="protein sequence ID" value="HIU12920.1"/>
    <property type="molecule type" value="Genomic_DNA"/>
</dbReference>
<keyword evidence="4 6" id="KW-0808">Transferase</keyword>
<evidence type="ECO:0000256" key="1">
    <source>
        <dbReference type="ARBA" id="ARBA00022490"/>
    </source>
</evidence>
<comment type="caution">
    <text evidence="8">The sequence shown here is derived from an EMBL/GenBank/DDBJ whole genome shotgun (WGS) entry which is preliminary data.</text>
</comment>
<dbReference type="NCBIfam" id="TIGR00096">
    <property type="entry name" value="16S rRNA (cytidine(1402)-2'-O)-methyltransferase"/>
    <property type="match status" value="1"/>
</dbReference>
<comment type="similarity">
    <text evidence="6">Belongs to the methyltransferase superfamily. RsmI family.</text>
</comment>
<evidence type="ECO:0000313" key="8">
    <source>
        <dbReference type="EMBL" id="HIU12920.1"/>
    </source>
</evidence>